<dbReference type="PROSITE" id="PS01058">
    <property type="entry name" value="SAICAR_SYNTHETASE_2"/>
    <property type="match status" value="1"/>
</dbReference>
<dbReference type="UniPathway" id="UPA00074">
    <property type="reaction ID" value="UER00131"/>
</dbReference>
<evidence type="ECO:0000256" key="1">
    <source>
        <dbReference type="ARBA" id="ARBA00004672"/>
    </source>
</evidence>
<proteinExistence type="inferred from homology"/>
<dbReference type="GO" id="GO:0004639">
    <property type="term" value="F:phosphoribosylaminoimidazolesuccinocarboxamide synthase activity"/>
    <property type="evidence" value="ECO:0007669"/>
    <property type="project" value="UniProtKB-UniRule"/>
</dbReference>
<dbReference type="CDD" id="cd01414">
    <property type="entry name" value="SAICAR_synt_Sc"/>
    <property type="match status" value="1"/>
</dbReference>
<comment type="pathway">
    <text evidence="1 8">Purine metabolism; IMP biosynthesis via de novo pathway; 5-amino-1-(5-phospho-D-ribosyl)imidazole-4-carboxamide from 5-amino-1-(5-phospho-D-ribosyl)imidazole-4-carboxylate: step 1/2.</text>
</comment>
<dbReference type="EMBL" id="AZAC01000008">
    <property type="protein sequence ID" value="KIX14894.1"/>
    <property type="molecule type" value="Genomic_DNA"/>
</dbReference>
<gene>
    <name evidence="8" type="primary">purC</name>
    <name evidence="10" type="ORF">X474_07030</name>
</gene>
<dbReference type="HAMAP" id="MF_00137">
    <property type="entry name" value="SAICAR_synth"/>
    <property type="match status" value="1"/>
</dbReference>
<dbReference type="FunFam" id="3.30.470.20:FF:000015">
    <property type="entry name" value="Phosphoribosylaminoimidazole-succinocarboxamide synthase"/>
    <property type="match status" value="1"/>
</dbReference>
<dbReference type="STRING" id="1429043.X474_07030"/>
<feature type="domain" description="SAICAR synthetase/ADE2 N-terminal" evidence="9">
    <location>
        <begin position="17"/>
        <end position="262"/>
    </location>
</feature>
<dbReference type="Gene3D" id="3.30.470.20">
    <property type="entry name" value="ATP-grasp fold, B domain"/>
    <property type="match status" value="1"/>
</dbReference>
<evidence type="ECO:0000256" key="5">
    <source>
        <dbReference type="ARBA" id="ARBA00022755"/>
    </source>
</evidence>
<evidence type="ECO:0000313" key="10">
    <source>
        <dbReference type="EMBL" id="KIX14894.1"/>
    </source>
</evidence>
<dbReference type="EC" id="6.3.2.6" evidence="8"/>
<dbReference type="GO" id="GO:0005524">
    <property type="term" value="F:ATP binding"/>
    <property type="evidence" value="ECO:0007669"/>
    <property type="project" value="UniProtKB-KW"/>
</dbReference>
<dbReference type="Gene3D" id="3.30.200.20">
    <property type="entry name" value="Phosphorylase Kinase, domain 1"/>
    <property type="match status" value="1"/>
</dbReference>
<evidence type="ECO:0000259" key="9">
    <source>
        <dbReference type="Pfam" id="PF01259"/>
    </source>
</evidence>
<dbReference type="PROSITE" id="PS01057">
    <property type="entry name" value="SAICAR_SYNTHETASE_1"/>
    <property type="match status" value="1"/>
</dbReference>
<dbReference type="OrthoDB" id="9801549at2"/>
<evidence type="ECO:0000256" key="7">
    <source>
        <dbReference type="ARBA" id="ARBA00048475"/>
    </source>
</evidence>
<keyword evidence="4 8" id="KW-0547">Nucleotide-binding</keyword>
<dbReference type="GO" id="GO:0006189">
    <property type="term" value="P:'de novo' IMP biosynthetic process"/>
    <property type="evidence" value="ECO:0007669"/>
    <property type="project" value="UniProtKB-UniRule"/>
</dbReference>
<evidence type="ECO:0000256" key="2">
    <source>
        <dbReference type="ARBA" id="ARBA00010190"/>
    </source>
</evidence>
<comment type="caution">
    <text evidence="10">The sequence shown here is derived from an EMBL/GenBank/DDBJ whole genome shotgun (WGS) entry which is preliminary data.</text>
</comment>
<keyword evidence="11" id="KW-1185">Reference proteome</keyword>
<protein>
    <recommendedName>
        <fullName evidence="8">Phosphoribosylaminoimidazole-succinocarboxamide synthase</fullName>
        <ecNumber evidence="8">6.3.2.6</ecNumber>
    </recommendedName>
    <alternativeName>
        <fullName evidence="8">SAICAR synthetase</fullName>
    </alternativeName>
</protein>
<accession>A0A0D2J9R8</accession>
<name>A0A0D2J9R8_9BACT</name>
<reference evidence="10 11" key="1">
    <citation type="submission" date="2013-11" db="EMBL/GenBank/DDBJ databases">
        <title>Metagenomic analysis of a methanogenic consortium involved in long chain n-alkane degradation.</title>
        <authorList>
            <person name="Davidova I.A."/>
            <person name="Callaghan A.V."/>
            <person name="Wawrik B."/>
            <person name="Pruitt S."/>
            <person name="Marks C."/>
            <person name="Duncan K.E."/>
            <person name="Suflita J.M."/>
        </authorList>
    </citation>
    <scope>NUCLEOTIDE SEQUENCE [LARGE SCALE GENOMIC DNA]</scope>
    <source>
        <strain evidence="10 11">SPR</strain>
    </source>
</reference>
<sequence>MSTDAVIQTDIKEIPLISRGKVRDIYDLGDRLLIVATDRLSAFDVILPDPIPDKGKVLTQISLYWYDQMADITKNHLITAQVEEFDEVLKPHRDLLAGRSMLVKKCKPLPIEVIVRGYLSGTGWNDYQKDGKVCGHELPGGMMESSRLEEPIFTPSTKAEIGEHDENIDLAKAGELMGRELTDEVARRALAIYSRAREMAKEVGIIIADTKFEFGTLGDELFLIDEVLTPDSSRFWPADEYEPGRGQRSFDKQYVRDYLLEIGFDKKPPAPRLPEEVILGTRKRYVEALQMLSGKGLD</sequence>
<dbReference type="PANTHER" id="PTHR43700">
    <property type="entry name" value="PHOSPHORIBOSYLAMINOIMIDAZOLE-SUCCINOCARBOXAMIDE SYNTHASE"/>
    <property type="match status" value="1"/>
</dbReference>
<dbReference type="Proteomes" id="UP000032233">
    <property type="component" value="Unassembled WGS sequence"/>
</dbReference>
<dbReference type="NCBIfam" id="TIGR00081">
    <property type="entry name" value="purC"/>
    <property type="match status" value="1"/>
</dbReference>
<dbReference type="PATRIC" id="fig|1429043.3.peg.1493"/>
<dbReference type="NCBIfam" id="NF010568">
    <property type="entry name" value="PRK13961.1"/>
    <property type="match status" value="1"/>
</dbReference>
<dbReference type="GO" id="GO:0005737">
    <property type="term" value="C:cytoplasm"/>
    <property type="evidence" value="ECO:0007669"/>
    <property type="project" value="TreeGrafter"/>
</dbReference>
<keyword evidence="3 8" id="KW-0436">Ligase</keyword>
<evidence type="ECO:0000313" key="11">
    <source>
        <dbReference type="Proteomes" id="UP000032233"/>
    </source>
</evidence>
<dbReference type="InterPro" id="IPR001636">
    <property type="entry name" value="SAICAR_synth"/>
</dbReference>
<evidence type="ECO:0000256" key="6">
    <source>
        <dbReference type="ARBA" id="ARBA00022840"/>
    </source>
</evidence>
<organism evidence="10 11">
    <name type="scientific">Dethiosulfatarculus sandiegensis</name>
    <dbReference type="NCBI Taxonomy" id="1429043"/>
    <lineage>
        <taxon>Bacteria</taxon>
        <taxon>Pseudomonadati</taxon>
        <taxon>Thermodesulfobacteriota</taxon>
        <taxon>Desulfarculia</taxon>
        <taxon>Desulfarculales</taxon>
        <taxon>Desulfarculaceae</taxon>
        <taxon>Dethiosulfatarculus</taxon>
    </lineage>
</organism>
<dbReference type="Pfam" id="PF01259">
    <property type="entry name" value="SAICAR_synt"/>
    <property type="match status" value="1"/>
</dbReference>
<evidence type="ECO:0000256" key="3">
    <source>
        <dbReference type="ARBA" id="ARBA00022598"/>
    </source>
</evidence>
<dbReference type="RefSeq" id="WP_044347527.1">
    <property type="nucleotide sequence ID" value="NZ_AZAC01000008.1"/>
</dbReference>
<dbReference type="AlphaFoldDB" id="A0A0D2J9R8"/>
<dbReference type="InterPro" id="IPR028923">
    <property type="entry name" value="SAICAR_synt/ADE2_N"/>
</dbReference>
<dbReference type="SUPFAM" id="SSF56104">
    <property type="entry name" value="SAICAR synthase-like"/>
    <property type="match status" value="1"/>
</dbReference>
<evidence type="ECO:0000256" key="4">
    <source>
        <dbReference type="ARBA" id="ARBA00022741"/>
    </source>
</evidence>
<comment type="catalytic activity">
    <reaction evidence="7 8">
        <text>5-amino-1-(5-phospho-D-ribosyl)imidazole-4-carboxylate + L-aspartate + ATP = (2S)-2-[5-amino-1-(5-phospho-beta-D-ribosyl)imidazole-4-carboxamido]succinate + ADP + phosphate + 2 H(+)</text>
        <dbReference type="Rhea" id="RHEA:22628"/>
        <dbReference type="ChEBI" id="CHEBI:15378"/>
        <dbReference type="ChEBI" id="CHEBI:29991"/>
        <dbReference type="ChEBI" id="CHEBI:30616"/>
        <dbReference type="ChEBI" id="CHEBI:43474"/>
        <dbReference type="ChEBI" id="CHEBI:58443"/>
        <dbReference type="ChEBI" id="CHEBI:77657"/>
        <dbReference type="ChEBI" id="CHEBI:456216"/>
        <dbReference type="EC" id="6.3.2.6"/>
    </reaction>
</comment>
<dbReference type="FunCoup" id="A0A0D2J9R8">
    <property type="interactions" value="513"/>
</dbReference>
<evidence type="ECO:0000256" key="8">
    <source>
        <dbReference type="HAMAP-Rule" id="MF_00137"/>
    </source>
</evidence>
<keyword evidence="5 8" id="KW-0658">Purine biosynthesis</keyword>
<dbReference type="PANTHER" id="PTHR43700:SF1">
    <property type="entry name" value="PHOSPHORIBOSYLAMINOIMIDAZOLE-SUCCINOCARBOXAMIDE SYNTHASE"/>
    <property type="match status" value="1"/>
</dbReference>
<keyword evidence="6 8" id="KW-0067">ATP-binding</keyword>
<dbReference type="InterPro" id="IPR018236">
    <property type="entry name" value="SAICAR_synthetase_CS"/>
</dbReference>
<comment type="similarity">
    <text evidence="2 8">Belongs to the SAICAR synthetase family.</text>
</comment>
<dbReference type="InParanoid" id="A0A0D2J9R8"/>